<dbReference type="AlphaFoldDB" id="A0AAV7WT91"/>
<organism evidence="2 3">
    <name type="scientific">Pleurodeles waltl</name>
    <name type="common">Iberian ribbed newt</name>
    <dbReference type="NCBI Taxonomy" id="8319"/>
    <lineage>
        <taxon>Eukaryota</taxon>
        <taxon>Metazoa</taxon>
        <taxon>Chordata</taxon>
        <taxon>Craniata</taxon>
        <taxon>Vertebrata</taxon>
        <taxon>Euteleostomi</taxon>
        <taxon>Amphibia</taxon>
        <taxon>Batrachia</taxon>
        <taxon>Caudata</taxon>
        <taxon>Salamandroidea</taxon>
        <taxon>Salamandridae</taxon>
        <taxon>Pleurodelinae</taxon>
        <taxon>Pleurodeles</taxon>
    </lineage>
</organism>
<dbReference type="Proteomes" id="UP001066276">
    <property type="component" value="Chromosome 1_1"/>
</dbReference>
<sequence length="76" mass="8187">MDMGGSDSTSRNTSEGGQGEGTRQTPQPERLAIQVATYGEDSRPSKKNATTVISSPFQSEVKEQEVARPAYRPRSG</sequence>
<keyword evidence="3" id="KW-1185">Reference proteome</keyword>
<dbReference type="EMBL" id="JANPWB010000001">
    <property type="protein sequence ID" value="KAJ1217327.1"/>
    <property type="molecule type" value="Genomic_DNA"/>
</dbReference>
<proteinExistence type="predicted"/>
<feature type="region of interest" description="Disordered" evidence="1">
    <location>
        <begin position="1"/>
        <end position="76"/>
    </location>
</feature>
<feature type="compositionally biased region" description="Polar residues" evidence="1">
    <location>
        <begin position="1"/>
        <end position="27"/>
    </location>
</feature>
<name>A0AAV7WT91_PLEWA</name>
<evidence type="ECO:0000313" key="2">
    <source>
        <dbReference type="EMBL" id="KAJ1217327.1"/>
    </source>
</evidence>
<comment type="caution">
    <text evidence="2">The sequence shown here is derived from an EMBL/GenBank/DDBJ whole genome shotgun (WGS) entry which is preliminary data.</text>
</comment>
<evidence type="ECO:0000313" key="3">
    <source>
        <dbReference type="Proteomes" id="UP001066276"/>
    </source>
</evidence>
<reference evidence="2" key="1">
    <citation type="journal article" date="2022" name="bioRxiv">
        <title>Sequencing and chromosome-scale assembly of the giantPleurodeles waltlgenome.</title>
        <authorList>
            <person name="Brown T."/>
            <person name="Elewa A."/>
            <person name="Iarovenko S."/>
            <person name="Subramanian E."/>
            <person name="Araus A.J."/>
            <person name="Petzold A."/>
            <person name="Susuki M."/>
            <person name="Suzuki K.-i.T."/>
            <person name="Hayashi T."/>
            <person name="Toyoda A."/>
            <person name="Oliveira C."/>
            <person name="Osipova E."/>
            <person name="Leigh N.D."/>
            <person name="Simon A."/>
            <person name="Yun M.H."/>
        </authorList>
    </citation>
    <scope>NUCLEOTIDE SEQUENCE</scope>
    <source>
        <strain evidence="2">20211129_DDA</strain>
        <tissue evidence="2">Liver</tissue>
    </source>
</reference>
<evidence type="ECO:0000256" key="1">
    <source>
        <dbReference type="SAM" id="MobiDB-lite"/>
    </source>
</evidence>
<accession>A0AAV7WT91</accession>
<protein>
    <submittedName>
        <fullName evidence="2">Uncharacterized protein</fullName>
    </submittedName>
</protein>
<feature type="compositionally biased region" description="Polar residues" evidence="1">
    <location>
        <begin position="47"/>
        <end position="58"/>
    </location>
</feature>
<gene>
    <name evidence="2" type="ORF">NDU88_004921</name>
</gene>